<dbReference type="Proteomes" id="UP000799753">
    <property type="component" value="Unassembled WGS sequence"/>
</dbReference>
<evidence type="ECO:0000256" key="5">
    <source>
        <dbReference type="ARBA" id="ARBA00023015"/>
    </source>
</evidence>
<evidence type="ECO:0000256" key="9">
    <source>
        <dbReference type="ARBA" id="ARBA00025687"/>
    </source>
</evidence>
<keyword evidence="6 10" id="KW-0010">Activator</keyword>
<evidence type="ECO:0000256" key="3">
    <source>
        <dbReference type="ARBA" id="ARBA00011837"/>
    </source>
</evidence>
<evidence type="ECO:0000313" key="12">
    <source>
        <dbReference type="EMBL" id="KAF2635625.1"/>
    </source>
</evidence>
<feature type="region of interest" description="Disordered" evidence="11">
    <location>
        <begin position="42"/>
        <end position="63"/>
    </location>
</feature>
<keyword evidence="8 10" id="KW-0539">Nucleus</keyword>
<evidence type="ECO:0000256" key="2">
    <source>
        <dbReference type="ARBA" id="ARBA00009994"/>
    </source>
</evidence>
<feature type="compositionally biased region" description="Low complexity" evidence="11">
    <location>
        <begin position="42"/>
        <end position="60"/>
    </location>
</feature>
<dbReference type="EMBL" id="MU006805">
    <property type="protein sequence ID" value="KAF2635625.1"/>
    <property type="molecule type" value="Genomic_DNA"/>
</dbReference>
<keyword evidence="7 10" id="KW-0804">Transcription</keyword>
<reference evidence="12" key="1">
    <citation type="journal article" date="2020" name="Stud. Mycol.">
        <title>101 Dothideomycetes genomes: a test case for predicting lifestyles and emergence of pathogens.</title>
        <authorList>
            <person name="Haridas S."/>
            <person name="Albert R."/>
            <person name="Binder M."/>
            <person name="Bloem J."/>
            <person name="Labutti K."/>
            <person name="Salamov A."/>
            <person name="Andreopoulos B."/>
            <person name="Baker S."/>
            <person name="Barry K."/>
            <person name="Bills G."/>
            <person name="Bluhm B."/>
            <person name="Cannon C."/>
            <person name="Castanera R."/>
            <person name="Culley D."/>
            <person name="Daum C."/>
            <person name="Ezra D."/>
            <person name="Gonzalez J."/>
            <person name="Henrissat B."/>
            <person name="Kuo A."/>
            <person name="Liang C."/>
            <person name="Lipzen A."/>
            <person name="Lutzoni F."/>
            <person name="Magnuson J."/>
            <person name="Mondo S."/>
            <person name="Nolan M."/>
            <person name="Ohm R."/>
            <person name="Pangilinan J."/>
            <person name="Park H.-J."/>
            <person name="Ramirez L."/>
            <person name="Alfaro M."/>
            <person name="Sun H."/>
            <person name="Tritt A."/>
            <person name="Yoshinaga Y."/>
            <person name="Zwiers L.-H."/>
            <person name="Turgeon B."/>
            <person name="Goodwin S."/>
            <person name="Spatafora J."/>
            <person name="Crous P."/>
            <person name="Grigoriev I."/>
        </authorList>
    </citation>
    <scope>NUCLEOTIDE SEQUENCE</scope>
    <source>
        <strain evidence="12">CBS 473.64</strain>
    </source>
</reference>
<dbReference type="AlphaFoldDB" id="A0A6A6RKB2"/>
<dbReference type="PANTHER" id="PTHR21428:SF11">
    <property type="entry name" value="MEDIATOR OF RNA POLYMERASE II TRANSCRIPTION SUBUNIT 7"/>
    <property type="match status" value="1"/>
</dbReference>
<dbReference type="Gene3D" id="6.10.140.200">
    <property type="match status" value="1"/>
</dbReference>
<dbReference type="InterPro" id="IPR037212">
    <property type="entry name" value="Med7/Med21-like"/>
</dbReference>
<evidence type="ECO:0000256" key="1">
    <source>
        <dbReference type="ARBA" id="ARBA00004123"/>
    </source>
</evidence>
<dbReference type="GO" id="GO:0006357">
    <property type="term" value="P:regulation of transcription by RNA polymerase II"/>
    <property type="evidence" value="ECO:0007669"/>
    <property type="project" value="InterPro"/>
</dbReference>
<dbReference type="GO" id="GO:0003712">
    <property type="term" value="F:transcription coregulator activity"/>
    <property type="evidence" value="ECO:0007669"/>
    <property type="project" value="InterPro"/>
</dbReference>
<evidence type="ECO:0000313" key="13">
    <source>
        <dbReference type="Proteomes" id="UP000799753"/>
    </source>
</evidence>
<dbReference type="SUPFAM" id="SSF140718">
    <property type="entry name" value="Mediator hinge subcomplex-like"/>
    <property type="match status" value="1"/>
</dbReference>
<proteinExistence type="inferred from homology"/>
<comment type="similarity">
    <text evidence="2 10">Belongs to the Mediator complex subunit 7 family.</text>
</comment>
<dbReference type="Pfam" id="PF05983">
    <property type="entry name" value="Med7"/>
    <property type="match status" value="1"/>
</dbReference>
<comment type="subunit">
    <text evidence="3 10">Component of the Mediator complex.</text>
</comment>
<evidence type="ECO:0000256" key="10">
    <source>
        <dbReference type="RuleBase" id="RU364060"/>
    </source>
</evidence>
<comment type="subcellular location">
    <subcellularLocation>
        <location evidence="1 10">Nucleus</location>
    </subcellularLocation>
</comment>
<dbReference type="InterPro" id="IPR044888">
    <property type="entry name" value="Mediatior_Med7_sf"/>
</dbReference>
<evidence type="ECO:0000256" key="6">
    <source>
        <dbReference type="ARBA" id="ARBA00023159"/>
    </source>
</evidence>
<gene>
    <name evidence="12" type="ORF">P280DRAFT_461549</name>
</gene>
<evidence type="ECO:0000256" key="4">
    <source>
        <dbReference type="ARBA" id="ARBA00020631"/>
    </source>
</evidence>
<comment type="function">
    <text evidence="9">Component of the Mediator complex, a coactivator involved in the regulated transcription of nearly all RNA polymerase II-dependent genes. Mediator functions as a bridge to convey information from gene-specific regulatory proteins to the basal RNA polymerase II transcription machinery. Mediator is recruited to promoters by direct interactions with regulatory proteins and serves as a scaffold for the assembly of a functional preinitiation complex with RNA polymerase II and the general transcription factors.</text>
</comment>
<evidence type="ECO:0000256" key="11">
    <source>
        <dbReference type="SAM" id="MobiDB-lite"/>
    </source>
</evidence>
<evidence type="ECO:0000256" key="8">
    <source>
        <dbReference type="ARBA" id="ARBA00023242"/>
    </source>
</evidence>
<feature type="region of interest" description="Disordered" evidence="11">
    <location>
        <begin position="246"/>
        <end position="278"/>
    </location>
</feature>
<organism evidence="12 13">
    <name type="scientific">Massarina eburnea CBS 473.64</name>
    <dbReference type="NCBI Taxonomy" id="1395130"/>
    <lineage>
        <taxon>Eukaryota</taxon>
        <taxon>Fungi</taxon>
        <taxon>Dikarya</taxon>
        <taxon>Ascomycota</taxon>
        <taxon>Pezizomycotina</taxon>
        <taxon>Dothideomycetes</taxon>
        <taxon>Pleosporomycetidae</taxon>
        <taxon>Pleosporales</taxon>
        <taxon>Massarineae</taxon>
        <taxon>Massarinaceae</taxon>
        <taxon>Massarina</taxon>
    </lineage>
</organism>
<dbReference type="GO" id="GO:0070847">
    <property type="term" value="C:core mediator complex"/>
    <property type="evidence" value="ECO:0007669"/>
    <property type="project" value="TreeGrafter"/>
</dbReference>
<feature type="compositionally biased region" description="Basic and acidic residues" evidence="11">
    <location>
        <begin position="246"/>
        <end position="266"/>
    </location>
</feature>
<sequence length="291" mass="33020">MAQPPEDDEQIVTSPFPLPPPFYKSFTAGNLAALKDVKEKLAAQNDASDPNSSDAPSSPQLTAANLLDLPPDLRESLTYLIPPEPPTEDDEYRVFGKPTKISGTDEFEQIMKYVASRLWNQEMNWGTLPLWEYKTLYPDLAPGDNWSSIDRQTYLFRFLRSILLKHIELLGSLAQDPTALTKDENGNHILTLVMNMQELINDYRPHQARETLIRVLEAQVEKKKREIEGVRTMAGKVRETLEGFGEAVKDGDGKGEANVNGDRDGNEEPVQNNTRRRQREMWRAMDEILGH</sequence>
<keyword evidence="5 10" id="KW-0805">Transcription regulation</keyword>
<dbReference type="Gene3D" id="6.10.140.1520">
    <property type="match status" value="1"/>
</dbReference>
<keyword evidence="13" id="KW-1185">Reference proteome</keyword>
<dbReference type="OrthoDB" id="10253553at2759"/>
<dbReference type="InterPro" id="IPR009244">
    <property type="entry name" value="Mediatior_Med7"/>
</dbReference>
<name>A0A6A6RKB2_9PLEO</name>
<accession>A0A6A6RKB2</accession>
<dbReference type="GO" id="GO:0016592">
    <property type="term" value="C:mediator complex"/>
    <property type="evidence" value="ECO:0007669"/>
    <property type="project" value="InterPro"/>
</dbReference>
<evidence type="ECO:0000256" key="7">
    <source>
        <dbReference type="ARBA" id="ARBA00023163"/>
    </source>
</evidence>
<protein>
    <recommendedName>
        <fullName evidence="4 10">Mediator of RNA polymerase II transcription subunit 7</fullName>
    </recommendedName>
</protein>
<dbReference type="PANTHER" id="PTHR21428">
    <property type="entry name" value="MEDIATOR OF RNA POLYMERASE II TRANSCRIPTION SUBUNIT 7"/>
    <property type="match status" value="1"/>
</dbReference>